<evidence type="ECO:0000313" key="1">
    <source>
        <dbReference type="EMBL" id="MVA59173.1"/>
    </source>
</evidence>
<reference evidence="1 2" key="1">
    <citation type="submission" date="2019-12" db="EMBL/GenBank/DDBJ databases">
        <title>Whole-genome sequencing of Allorhizobium vitis.</title>
        <authorList>
            <person name="Gan H.M."/>
            <person name="Szegedi E."/>
            <person name="Burr T."/>
            <person name="Savka M.A."/>
        </authorList>
    </citation>
    <scope>NUCLEOTIDE SEQUENCE [LARGE SCALE GENOMIC DNA]</scope>
    <source>
        <strain evidence="1 2">CG415</strain>
    </source>
</reference>
<gene>
    <name evidence="1" type="ORF">GOZ88_23995</name>
</gene>
<comment type="caution">
    <text evidence="1">The sequence shown here is derived from an EMBL/GenBank/DDBJ whole genome shotgun (WGS) entry which is preliminary data.</text>
</comment>
<dbReference type="EMBL" id="WPHU01000013">
    <property type="protein sequence ID" value="MVA59173.1"/>
    <property type="molecule type" value="Genomic_DNA"/>
</dbReference>
<proteinExistence type="predicted"/>
<dbReference type="RefSeq" id="WP_156592968.1">
    <property type="nucleotide sequence ID" value="NZ_WPHU01000013.1"/>
</dbReference>
<protein>
    <submittedName>
        <fullName evidence="1">Uncharacterized protein</fullName>
    </submittedName>
</protein>
<dbReference type="AlphaFoldDB" id="A0A7K1RMA4"/>
<name>A0A7K1RMA4_AGRVI</name>
<evidence type="ECO:0000313" key="2">
    <source>
        <dbReference type="Proteomes" id="UP000440716"/>
    </source>
</evidence>
<sequence>MMKLMTDEWVSAEVENKHIRDAKREEFWESLGVNRARDLGAIDISPTDRLDNVQRLLSKAGDKLNDVETSKIISLASLALKEIGPGTPAFLGTIIPLTMKDLTVFARSQFFQTNVVPNYDLTRMD</sequence>
<organism evidence="1 2">
    <name type="scientific">Agrobacterium vitis</name>
    <name type="common">Rhizobium vitis</name>
    <dbReference type="NCBI Taxonomy" id="373"/>
    <lineage>
        <taxon>Bacteria</taxon>
        <taxon>Pseudomonadati</taxon>
        <taxon>Pseudomonadota</taxon>
        <taxon>Alphaproteobacteria</taxon>
        <taxon>Hyphomicrobiales</taxon>
        <taxon>Rhizobiaceae</taxon>
        <taxon>Rhizobium/Agrobacterium group</taxon>
        <taxon>Agrobacterium</taxon>
    </lineage>
</organism>
<dbReference type="Proteomes" id="UP000440716">
    <property type="component" value="Unassembled WGS sequence"/>
</dbReference>
<accession>A0A7K1RMA4</accession>